<evidence type="ECO:0000313" key="1">
    <source>
        <dbReference type="EMBL" id="CAJ71535.1"/>
    </source>
</evidence>
<dbReference type="Gene3D" id="3.30.160.250">
    <property type="match status" value="1"/>
</dbReference>
<dbReference type="EMBL" id="CP049055">
    <property type="protein sequence ID" value="QII13984.1"/>
    <property type="molecule type" value="Genomic_DNA"/>
</dbReference>
<dbReference type="EMBL" id="LT934425">
    <property type="protein sequence ID" value="SOH04931.1"/>
    <property type="molecule type" value="Genomic_DNA"/>
</dbReference>
<reference evidence="1" key="1">
    <citation type="journal article" date="2006" name="Nature">
        <title>Deciphering the evolution and metabolism of an anammox bacterium from a community genome.</title>
        <authorList>
            <person name="Strous M."/>
            <person name="Pelletier E."/>
            <person name="Mangenot S."/>
            <person name="Rattei T."/>
            <person name="Lehner A."/>
            <person name="Taylor M.W."/>
            <person name="Horn M."/>
            <person name="Daims H."/>
            <person name="Bartol-Mavel D."/>
            <person name="Wincker P."/>
            <person name="Barbe V."/>
            <person name="Fonknechten N."/>
            <person name="Vallenet D."/>
            <person name="Segurens B."/>
            <person name="Schenowitz-Truong C."/>
            <person name="Medigue C."/>
            <person name="Collingro A."/>
            <person name="Snel B."/>
            <person name="Dutilh B.E."/>
            <person name="OpDenCamp H.J.M."/>
            <person name="vanDerDrift C."/>
            <person name="Cirpus I."/>
            <person name="vanDePas-Schoonen K.T."/>
            <person name="Harhangi H.R."/>
            <person name="vanNiftrik L."/>
            <person name="Schmid M."/>
            <person name="Keltjens J."/>
            <person name="vanDeVossenberg J."/>
            <person name="Kartal B."/>
            <person name="Meier H."/>
            <person name="Frishman D."/>
            <person name="Huynen M.A."/>
            <person name="Mewes H."/>
            <person name="Weissenbach J."/>
            <person name="Jetten M.S.M."/>
            <person name="Wagner M."/>
            <person name="LePaslier D."/>
        </authorList>
    </citation>
    <scope>NUCLEOTIDE SEQUENCE</scope>
</reference>
<reference evidence="3" key="4">
    <citation type="submission" date="2017-10" db="EMBL/GenBank/DDBJ databases">
        <authorList>
            <person name="Banno H."/>
            <person name="Chua N.-H."/>
        </authorList>
    </citation>
    <scope>NUCLEOTIDE SEQUENCE [LARGE SCALE GENOMIC DNA]</scope>
    <source>
        <strain evidence="3">Kuenenia_mbr1_ru-nijmegen</strain>
    </source>
</reference>
<dbReference type="SUPFAM" id="SSF143100">
    <property type="entry name" value="TTHA1013/TTHA0281-like"/>
    <property type="match status" value="1"/>
</dbReference>
<dbReference type="AlphaFoldDB" id="Q1PWC5"/>
<gene>
    <name evidence="2" type="ORF">KsCSTR_46050</name>
    <name evidence="3" type="ORF">KSMBR1_2444</name>
    <name evidence="1" type="ORF">kustc0790</name>
</gene>
<dbReference type="InterPro" id="IPR035069">
    <property type="entry name" value="TTHA1013/TTHA0281-like"/>
</dbReference>
<dbReference type="PANTHER" id="PTHR34504">
    <property type="entry name" value="ANTITOXIN HICB"/>
    <property type="match status" value="1"/>
</dbReference>
<dbReference type="PANTHER" id="PTHR34504:SF4">
    <property type="entry name" value="ANTITOXIN HICB"/>
    <property type="match status" value="1"/>
</dbReference>
<dbReference type="Proteomes" id="UP000501926">
    <property type="component" value="Chromosome"/>
</dbReference>
<reference evidence="4" key="3">
    <citation type="submission" date="2017-10" db="EMBL/GenBank/DDBJ databases">
        <authorList>
            <person name="Frank J."/>
        </authorList>
    </citation>
    <scope>NUCLEOTIDE SEQUENCE [LARGE SCALE GENOMIC DNA]</scope>
</reference>
<reference evidence="2 5" key="5">
    <citation type="submission" date="2020-02" db="EMBL/GenBank/DDBJ databases">
        <title>Newly sequenced genome of strain CSTR1 showed variability in Candidatus Kuenenia stuttgartiensis genomes.</title>
        <authorList>
            <person name="Ding C."/>
            <person name="Adrian L."/>
        </authorList>
    </citation>
    <scope>NUCLEOTIDE SEQUENCE [LARGE SCALE GENOMIC DNA]</scope>
    <source>
        <strain evidence="2 5">CSTR1</strain>
    </source>
</reference>
<reference evidence="1" key="2">
    <citation type="submission" date="2006-01" db="EMBL/GenBank/DDBJ databases">
        <authorList>
            <person name="Genoscope"/>
        </authorList>
    </citation>
    <scope>NUCLEOTIDE SEQUENCE</scope>
</reference>
<evidence type="ECO:0000313" key="5">
    <source>
        <dbReference type="Proteomes" id="UP000501926"/>
    </source>
</evidence>
<dbReference type="Proteomes" id="UP000221734">
    <property type="component" value="Chromosome Kuenenia_stuttgartiensis_MBR1"/>
</dbReference>
<sequence length="71" mass="7974">MKFTAIIERECDGHVSLCPELDIASQGDSIEQARDNLREALELFFETASAEEIKHRLHDDVFVTQVEVAVG</sequence>
<dbReference type="OrthoDB" id="573854at2"/>
<dbReference type="EMBL" id="CT573073">
    <property type="protein sequence ID" value="CAJ71535.1"/>
    <property type="molecule type" value="Genomic_DNA"/>
</dbReference>
<dbReference type="InterPro" id="IPR051404">
    <property type="entry name" value="TA_system_antitoxin"/>
</dbReference>
<dbReference type="KEGG" id="kst:KSMBR1_2444"/>
<keyword evidence="4" id="KW-1185">Reference proteome</keyword>
<name>Q1PWC5_KUEST</name>
<evidence type="ECO:0000313" key="3">
    <source>
        <dbReference type="EMBL" id="SOH04931.1"/>
    </source>
</evidence>
<evidence type="ECO:0000313" key="2">
    <source>
        <dbReference type="EMBL" id="QII13984.1"/>
    </source>
</evidence>
<organism evidence="1">
    <name type="scientific">Kuenenia stuttgartiensis</name>
    <dbReference type="NCBI Taxonomy" id="174633"/>
    <lineage>
        <taxon>Bacteria</taxon>
        <taxon>Pseudomonadati</taxon>
        <taxon>Planctomycetota</taxon>
        <taxon>Candidatus Brocadiia</taxon>
        <taxon>Candidatus Brocadiales</taxon>
        <taxon>Candidatus Brocadiaceae</taxon>
        <taxon>Candidatus Kuenenia</taxon>
    </lineage>
</organism>
<evidence type="ECO:0008006" key="6">
    <source>
        <dbReference type="Google" id="ProtNLM"/>
    </source>
</evidence>
<dbReference type="RefSeq" id="WP_099325592.1">
    <property type="nucleotide sequence ID" value="NZ_CP049055.1"/>
</dbReference>
<protein>
    <recommendedName>
        <fullName evidence="6">HicB-like antitoxin of toxin-antitoxin system domain-containing protein</fullName>
    </recommendedName>
</protein>
<proteinExistence type="predicted"/>
<evidence type="ECO:0000313" key="4">
    <source>
        <dbReference type="Proteomes" id="UP000221734"/>
    </source>
</evidence>
<accession>Q1PWC5</accession>